<dbReference type="Proteomes" id="UP000012073">
    <property type="component" value="Unassembled WGS sequence"/>
</dbReference>
<evidence type="ECO:0000256" key="1">
    <source>
        <dbReference type="SAM" id="MobiDB-lite"/>
    </source>
</evidence>
<dbReference type="KEGG" id="ccp:CHC_T00002176001"/>
<reference evidence="3" key="1">
    <citation type="journal article" date="2013" name="Proc. Natl. Acad. Sci. U.S.A.">
        <title>Genome structure and metabolic features in the red seaweed Chondrus crispus shed light on evolution of the Archaeplastida.</title>
        <authorList>
            <person name="Collen J."/>
            <person name="Porcel B."/>
            <person name="Carre W."/>
            <person name="Ball S.G."/>
            <person name="Chaparro C."/>
            <person name="Tonon T."/>
            <person name="Barbeyron T."/>
            <person name="Michel G."/>
            <person name="Noel B."/>
            <person name="Valentin K."/>
            <person name="Elias M."/>
            <person name="Artiguenave F."/>
            <person name="Arun A."/>
            <person name="Aury J.M."/>
            <person name="Barbosa-Neto J.F."/>
            <person name="Bothwell J.H."/>
            <person name="Bouget F.Y."/>
            <person name="Brillet L."/>
            <person name="Cabello-Hurtado F."/>
            <person name="Capella-Gutierrez S."/>
            <person name="Charrier B."/>
            <person name="Cladiere L."/>
            <person name="Cock J.M."/>
            <person name="Coelho S.M."/>
            <person name="Colleoni C."/>
            <person name="Czjzek M."/>
            <person name="Da Silva C."/>
            <person name="Delage L."/>
            <person name="Denoeud F."/>
            <person name="Deschamps P."/>
            <person name="Dittami S.M."/>
            <person name="Gabaldon T."/>
            <person name="Gachon C.M."/>
            <person name="Groisillier A."/>
            <person name="Herve C."/>
            <person name="Jabbari K."/>
            <person name="Katinka M."/>
            <person name="Kloareg B."/>
            <person name="Kowalczyk N."/>
            <person name="Labadie K."/>
            <person name="Leblanc C."/>
            <person name="Lopez P.J."/>
            <person name="McLachlan D.H."/>
            <person name="Meslet-Cladiere L."/>
            <person name="Moustafa A."/>
            <person name="Nehr Z."/>
            <person name="Nyvall Collen P."/>
            <person name="Panaud O."/>
            <person name="Partensky F."/>
            <person name="Poulain J."/>
            <person name="Rensing S.A."/>
            <person name="Rousvoal S."/>
            <person name="Samson G."/>
            <person name="Symeonidi A."/>
            <person name="Weissenbach J."/>
            <person name="Zambounis A."/>
            <person name="Wincker P."/>
            <person name="Boyen C."/>
        </authorList>
    </citation>
    <scope>NUCLEOTIDE SEQUENCE [LARGE SCALE GENOMIC DNA]</scope>
    <source>
        <strain evidence="3">cv. Stackhouse</strain>
    </source>
</reference>
<dbReference type="EMBL" id="HG001644">
    <property type="protein sequence ID" value="CDF33402.1"/>
    <property type="molecule type" value="Genomic_DNA"/>
</dbReference>
<dbReference type="RefSeq" id="XP_005713205.1">
    <property type="nucleotide sequence ID" value="XM_005713148.1"/>
</dbReference>
<protein>
    <submittedName>
        <fullName evidence="2">Uncharacterized protein</fullName>
    </submittedName>
</protein>
<accession>R7Q4F4</accession>
<sequence length="60" mass="6710">MPFGCDMTGRGQRSRGSQVQWKVIQEGVVMVEVEGECGVRGEEGRRKGKGGENEKLKWLE</sequence>
<dbReference type="AlphaFoldDB" id="R7Q4F4"/>
<dbReference type="Gramene" id="CDF33402">
    <property type="protein sequence ID" value="CDF33402"/>
    <property type="gene ID" value="CHC_T00002176001"/>
</dbReference>
<name>R7Q4F4_CHOCR</name>
<proteinExistence type="predicted"/>
<organism evidence="2 3">
    <name type="scientific">Chondrus crispus</name>
    <name type="common">Carrageen Irish moss</name>
    <name type="synonym">Polymorpha crispa</name>
    <dbReference type="NCBI Taxonomy" id="2769"/>
    <lineage>
        <taxon>Eukaryota</taxon>
        <taxon>Rhodophyta</taxon>
        <taxon>Florideophyceae</taxon>
        <taxon>Rhodymeniophycidae</taxon>
        <taxon>Gigartinales</taxon>
        <taxon>Gigartinaceae</taxon>
        <taxon>Chondrus</taxon>
    </lineage>
</organism>
<keyword evidence="3" id="KW-1185">Reference proteome</keyword>
<feature type="region of interest" description="Disordered" evidence="1">
    <location>
        <begin position="41"/>
        <end position="60"/>
    </location>
</feature>
<evidence type="ECO:0000313" key="3">
    <source>
        <dbReference type="Proteomes" id="UP000012073"/>
    </source>
</evidence>
<gene>
    <name evidence="2" type="ORF">CHC_T00002176001</name>
</gene>
<evidence type="ECO:0000313" key="2">
    <source>
        <dbReference type="EMBL" id="CDF33402.1"/>
    </source>
</evidence>
<dbReference type="GeneID" id="17320922"/>